<organism evidence="1 2">
    <name type="scientific">Symbiochloris irregularis</name>
    <dbReference type="NCBI Taxonomy" id="706552"/>
    <lineage>
        <taxon>Eukaryota</taxon>
        <taxon>Viridiplantae</taxon>
        <taxon>Chlorophyta</taxon>
        <taxon>core chlorophytes</taxon>
        <taxon>Trebouxiophyceae</taxon>
        <taxon>Trebouxiales</taxon>
        <taxon>Trebouxiaceae</taxon>
        <taxon>Symbiochloris</taxon>
    </lineage>
</organism>
<proteinExistence type="predicted"/>
<dbReference type="AlphaFoldDB" id="A0AAW1NYC2"/>
<dbReference type="GO" id="GO:0016757">
    <property type="term" value="F:glycosyltransferase activity"/>
    <property type="evidence" value="ECO:0007669"/>
    <property type="project" value="InterPro"/>
</dbReference>
<sequence length="433" mass="47464">MNQYFNTSDARIAGPTRSLPTDDSYKLFVKLWLHNQKIYAVTDASVPKGSIKHEVTQNTAMVELPVQKADSFYQNLKAGQVAGSTLLIDFPFPAFPDNMGHWAEVLAPAYSCLSLKRWTKHLPAGSSPRLDAILLINLSREDLQGLGWVHEMLYLTVAPAMDGGGAEGWQMPPIIFMDDLDAMDRAAWLSFERLLVPHDRYSHSQGLGGFATPEIGTAFRRAAYAHAGITFRDAEAAPKTIIMLTAVGGEPIANAPEVVAALQDAGRALGMRVRPYSVTAGAPFASFVGVMARTGILISRHGPLLANVMFLPPGAMVLELLPYNWDWRGISEIYVNLTRSIGDVHHFAWRARHPRWALYPSADEERYADWTAEECSSSDCLEVHARAHMVVDSATVQEMIMDLAPGVFRGASVPSLAQPWPSASHGLPVTSML</sequence>
<dbReference type="EMBL" id="JALJOQ010000089">
    <property type="protein sequence ID" value="KAK9799429.1"/>
    <property type="molecule type" value="Genomic_DNA"/>
</dbReference>
<evidence type="ECO:0000313" key="2">
    <source>
        <dbReference type="Proteomes" id="UP001465755"/>
    </source>
</evidence>
<reference evidence="1 2" key="1">
    <citation type="journal article" date="2024" name="Nat. Commun.">
        <title>Phylogenomics reveals the evolutionary origins of lichenization in chlorophyte algae.</title>
        <authorList>
            <person name="Puginier C."/>
            <person name="Libourel C."/>
            <person name="Otte J."/>
            <person name="Skaloud P."/>
            <person name="Haon M."/>
            <person name="Grisel S."/>
            <person name="Petersen M."/>
            <person name="Berrin J.G."/>
            <person name="Delaux P.M."/>
            <person name="Dal Grande F."/>
            <person name="Keller J."/>
        </authorList>
    </citation>
    <scope>NUCLEOTIDE SEQUENCE [LARGE SCALE GENOMIC DNA]</scope>
    <source>
        <strain evidence="1 2">SAG 2036</strain>
    </source>
</reference>
<protein>
    <recommendedName>
        <fullName evidence="3">Glycosyltransferase family 61 protein</fullName>
    </recommendedName>
</protein>
<gene>
    <name evidence="1" type="ORF">WJX73_010108</name>
</gene>
<dbReference type="Proteomes" id="UP001465755">
    <property type="component" value="Unassembled WGS sequence"/>
</dbReference>
<dbReference type="PANTHER" id="PTHR20961">
    <property type="entry name" value="GLYCOSYLTRANSFERASE"/>
    <property type="match status" value="1"/>
</dbReference>
<keyword evidence="2" id="KW-1185">Reference proteome</keyword>
<name>A0AAW1NYC2_9CHLO</name>
<accession>A0AAW1NYC2</accession>
<dbReference type="InterPro" id="IPR007657">
    <property type="entry name" value="Glycosyltransferase_61"/>
</dbReference>
<evidence type="ECO:0000313" key="1">
    <source>
        <dbReference type="EMBL" id="KAK9799429.1"/>
    </source>
</evidence>
<dbReference type="PANTHER" id="PTHR20961:SF38">
    <property type="entry name" value="PROTEIN O-LINKED-MANNOSE BETA-1,4-N-ACETYLGLUCOSAMINYLTRANSFERASE 2"/>
    <property type="match status" value="1"/>
</dbReference>
<evidence type="ECO:0008006" key="3">
    <source>
        <dbReference type="Google" id="ProtNLM"/>
    </source>
</evidence>
<comment type="caution">
    <text evidence="1">The sequence shown here is derived from an EMBL/GenBank/DDBJ whole genome shotgun (WGS) entry which is preliminary data.</text>
</comment>